<evidence type="ECO:0000313" key="3">
    <source>
        <dbReference type="Proteomes" id="UP000255277"/>
    </source>
</evidence>
<dbReference type="STRING" id="1293.SH09_10730"/>
<dbReference type="Proteomes" id="UP000255277">
    <property type="component" value="Unassembled WGS sequence"/>
</dbReference>
<reference evidence="1 4" key="2">
    <citation type="submission" date="2019-07" db="EMBL/GenBank/DDBJ databases">
        <title>Whole genome shotgun sequence of Staphylococcus gallinarum NBRC 109767.</title>
        <authorList>
            <person name="Hosoyama A."/>
            <person name="Uohara A."/>
            <person name="Ohji S."/>
            <person name="Ichikawa N."/>
        </authorList>
    </citation>
    <scope>NUCLEOTIDE SEQUENCE [LARGE SCALE GENOMIC DNA]</scope>
    <source>
        <strain evidence="1 4">NBRC 109767</strain>
    </source>
</reference>
<proteinExistence type="predicted"/>
<organism evidence="2 3">
    <name type="scientific">Staphylococcus gallinarum</name>
    <dbReference type="NCBI Taxonomy" id="1293"/>
    <lineage>
        <taxon>Bacteria</taxon>
        <taxon>Bacillati</taxon>
        <taxon>Bacillota</taxon>
        <taxon>Bacilli</taxon>
        <taxon>Bacillales</taxon>
        <taxon>Staphylococcaceae</taxon>
        <taxon>Staphylococcus</taxon>
    </lineage>
</organism>
<dbReference type="AlphaFoldDB" id="A0A0D0QU79"/>
<evidence type="ECO:0000313" key="1">
    <source>
        <dbReference type="EMBL" id="GEQ04519.1"/>
    </source>
</evidence>
<dbReference type="OrthoDB" id="2409614at2"/>
<dbReference type="Proteomes" id="UP000321057">
    <property type="component" value="Unassembled WGS sequence"/>
</dbReference>
<dbReference type="EMBL" id="BKAX01000001">
    <property type="protein sequence ID" value="GEQ04519.1"/>
    <property type="molecule type" value="Genomic_DNA"/>
</dbReference>
<reference evidence="2 3" key="1">
    <citation type="submission" date="2018-06" db="EMBL/GenBank/DDBJ databases">
        <authorList>
            <consortium name="Pathogen Informatics"/>
            <person name="Doyle S."/>
        </authorList>
    </citation>
    <scope>NUCLEOTIDE SEQUENCE [LARGE SCALE GENOMIC DNA]</scope>
    <source>
        <strain evidence="2 3">NCTC12195</strain>
    </source>
</reference>
<evidence type="ECO:0000313" key="2">
    <source>
        <dbReference type="EMBL" id="SUM32066.1"/>
    </source>
</evidence>
<accession>A0A0D0QU79</accession>
<protein>
    <recommendedName>
        <fullName evidence="5">AraC family transcriptional regulator</fullName>
    </recommendedName>
</protein>
<evidence type="ECO:0000313" key="4">
    <source>
        <dbReference type="Proteomes" id="UP000321057"/>
    </source>
</evidence>
<keyword evidence="4" id="KW-1185">Reference proteome</keyword>
<gene>
    <name evidence="2" type="ORF">NCTC12195_01506</name>
    <name evidence="1" type="ORF">SGA02_03470</name>
</gene>
<dbReference type="EMBL" id="UHDK01000001">
    <property type="protein sequence ID" value="SUM32066.1"/>
    <property type="molecule type" value="Genomic_DNA"/>
</dbReference>
<name>A0A0D0QU79_STAGA</name>
<sequence>MDIPNSDIEIRPSLSNLQFYIGQTGKPEHDPLLNFSLLYEHAELGVRFTLSGLNRINNPYKSDNELHLMILLYDKVGGIGFDLRNFWTLKLNSETMKKYYETVQFTLYKFEPNNRSYDFTNIYQQLKILVLPEEIDKEEIDKETFMNWMTWPQHNEILSTKIPIYHRKEIEND</sequence>
<evidence type="ECO:0008006" key="5">
    <source>
        <dbReference type="Google" id="ProtNLM"/>
    </source>
</evidence>
<dbReference type="RefSeq" id="WP_042739647.1">
    <property type="nucleotide sequence ID" value="NZ_BKAX01000001.1"/>
</dbReference>